<sequence length="544" mass="56627">MLVTTRLLVNGRIYSSFAPDATSIAITDGTVVWVGDERAGRALHPAAEIEDLGGAFVTPGFVDTHVHITALGLNLVGLDLVGANSLDECLARVRTFAAANPETAHPDAVIWGHGWDDTEWAEQTPPSTADLDAAAPGRKVYLSRIDVHSAACSSALRDGISGLADTAGYSAEGPLTFDAHHLARNAARNLLTETQRASARTAALDLCASRGIVAVHECGGPDISGLTDFQELLAHDHGVEVRGYWGERVDSEEDARALLDKTGADGLGGDLFIDGSLGSHTAWLLEPYADQPDSTGNAYLDVDAIAVHIRACTLAGVQAGFHAIGDGAVSSAAAAFRRVADELGGPKVAALGHRLEHAEMMSMADAETFAALGVIASVQPVFDALWGGTDGLYATRLGVERAAALNPFAPAAGKGVSLAFSSDAPVTPIEPWAMLRAAVQHRTDGSGISPRAAFSAATRGAWRAGGVRDGAAGTLNPGAPASYVLWEAGELEVSAPADSVQRWSTDPRSRVPALPRLAEDAPIPVCIKSVHRGRVVYQRGSSSE</sequence>
<dbReference type="Pfam" id="PF07969">
    <property type="entry name" value="Amidohydro_3"/>
    <property type="match status" value="1"/>
</dbReference>
<dbReference type="PANTHER" id="PTHR22642:SF2">
    <property type="entry name" value="PROTEIN LONG AFTER FAR-RED 3"/>
    <property type="match status" value="1"/>
</dbReference>
<dbReference type="InterPro" id="IPR013108">
    <property type="entry name" value="Amidohydro_3"/>
</dbReference>
<dbReference type="Proteomes" id="UP000230886">
    <property type="component" value="Unassembled WGS sequence"/>
</dbReference>
<feature type="domain" description="Amidohydrolase 3" evidence="1">
    <location>
        <begin position="48"/>
        <end position="537"/>
    </location>
</feature>
<dbReference type="SUPFAM" id="SSF51338">
    <property type="entry name" value="Composite domain of metallo-dependent hydrolases"/>
    <property type="match status" value="1"/>
</dbReference>
<dbReference type="InterPro" id="IPR033932">
    <property type="entry name" value="YtcJ-like"/>
</dbReference>
<evidence type="ECO:0000259" key="1">
    <source>
        <dbReference type="Pfam" id="PF07969"/>
    </source>
</evidence>
<gene>
    <name evidence="2" type="ORF">CHR55_25250</name>
</gene>
<accession>A0A2A5J6J4</accession>
<protein>
    <submittedName>
        <fullName evidence="2">Amidohydrolase</fullName>
    </submittedName>
</protein>
<dbReference type="SUPFAM" id="SSF51556">
    <property type="entry name" value="Metallo-dependent hydrolases"/>
    <property type="match status" value="1"/>
</dbReference>
<organism evidence="2 3">
    <name type="scientific">Rhodococcus qingshengii</name>
    <dbReference type="NCBI Taxonomy" id="334542"/>
    <lineage>
        <taxon>Bacteria</taxon>
        <taxon>Bacillati</taxon>
        <taxon>Actinomycetota</taxon>
        <taxon>Actinomycetes</taxon>
        <taxon>Mycobacteriales</taxon>
        <taxon>Nocardiaceae</taxon>
        <taxon>Rhodococcus</taxon>
        <taxon>Rhodococcus erythropolis group</taxon>
    </lineage>
</organism>
<dbReference type="Gene3D" id="2.30.40.10">
    <property type="entry name" value="Urease, subunit C, domain 1"/>
    <property type="match status" value="1"/>
</dbReference>
<dbReference type="RefSeq" id="WP_099698332.1">
    <property type="nucleotide sequence ID" value="NZ_NOVD01000027.1"/>
</dbReference>
<dbReference type="PANTHER" id="PTHR22642">
    <property type="entry name" value="IMIDAZOLONEPROPIONASE"/>
    <property type="match status" value="1"/>
</dbReference>
<dbReference type="AlphaFoldDB" id="A0A2A5J6J4"/>
<evidence type="ECO:0000313" key="2">
    <source>
        <dbReference type="EMBL" id="PCK24601.1"/>
    </source>
</evidence>
<comment type="caution">
    <text evidence="2">The sequence shown here is derived from an EMBL/GenBank/DDBJ whole genome shotgun (WGS) entry which is preliminary data.</text>
</comment>
<keyword evidence="2" id="KW-0378">Hydrolase</keyword>
<proteinExistence type="predicted"/>
<dbReference type="Gene3D" id="3.10.310.70">
    <property type="match status" value="1"/>
</dbReference>
<evidence type="ECO:0000313" key="3">
    <source>
        <dbReference type="Proteomes" id="UP000230886"/>
    </source>
</evidence>
<dbReference type="EMBL" id="NOVD01000027">
    <property type="protein sequence ID" value="PCK24601.1"/>
    <property type="molecule type" value="Genomic_DNA"/>
</dbReference>
<name>A0A2A5J6J4_RHOSG</name>
<dbReference type="Gene3D" id="3.20.20.140">
    <property type="entry name" value="Metal-dependent hydrolases"/>
    <property type="match status" value="1"/>
</dbReference>
<dbReference type="InterPro" id="IPR032466">
    <property type="entry name" value="Metal_Hydrolase"/>
</dbReference>
<dbReference type="CDD" id="cd01300">
    <property type="entry name" value="YtcJ_like"/>
    <property type="match status" value="1"/>
</dbReference>
<dbReference type="GO" id="GO:0016810">
    <property type="term" value="F:hydrolase activity, acting on carbon-nitrogen (but not peptide) bonds"/>
    <property type="evidence" value="ECO:0007669"/>
    <property type="project" value="InterPro"/>
</dbReference>
<dbReference type="InterPro" id="IPR011059">
    <property type="entry name" value="Metal-dep_hydrolase_composite"/>
</dbReference>
<reference evidence="2 3" key="1">
    <citation type="submission" date="2017-07" db="EMBL/GenBank/DDBJ databases">
        <title>Draft sequence of Rhodococcus enclensis 23b-28.</title>
        <authorList>
            <person name="Besaury L."/>
            <person name="Sancelme M."/>
            <person name="Amato P."/>
            <person name="Lallement A."/>
            <person name="Delort A.-M."/>
        </authorList>
    </citation>
    <scope>NUCLEOTIDE SEQUENCE [LARGE SCALE GENOMIC DNA]</scope>
    <source>
        <strain evidence="2 3">23b-28</strain>
    </source>
</reference>